<reference evidence="2" key="2">
    <citation type="submission" date="2015-07" db="EMBL/GenBank/DDBJ databases">
        <authorList>
            <person name="Noorani M."/>
        </authorList>
    </citation>
    <scope>NUCLEOTIDE SEQUENCE</scope>
    <source>
        <strain evidence="2">Yugu1</strain>
    </source>
</reference>
<reference evidence="2" key="1">
    <citation type="journal article" date="2012" name="Nat. Biotechnol.">
        <title>Reference genome sequence of the model plant Setaria.</title>
        <authorList>
            <person name="Bennetzen J.L."/>
            <person name="Schmutz J."/>
            <person name="Wang H."/>
            <person name="Percifield R."/>
            <person name="Hawkins J."/>
            <person name="Pontaroli A.C."/>
            <person name="Estep M."/>
            <person name="Feng L."/>
            <person name="Vaughn J.N."/>
            <person name="Grimwood J."/>
            <person name="Jenkins J."/>
            <person name="Barry K."/>
            <person name="Lindquist E."/>
            <person name="Hellsten U."/>
            <person name="Deshpande S."/>
            <person name="Wang X."/>
            <person name="Wu X."/>
            <person name="Mitros T."/>
            <person name="Triplett J."/>
            <person name="Yang X."/>
            <person name="Ye C.Y."/>
            <person name="Mauro-Herrera M."/>
            <person name="Wang L."/>
            <person name="Li P."/>
            <person name="Sharma M."/>
            <person name="Sharma R."/>
            <person name="Ronald P.C."/>
            <person name="Panaud O."/>
            <person name="Kellogg E.A."/>
            <person name="Brutnell T.P."/>
            <person name="Doust A.N."/>
            <person name="Tuskan G.A."/>
            <person name="Rokhsar D."/>
            <person name="Devos K.M."/>
        </authorList>
    </citation>
    <scope>NUCLEOTIDE SEQUENCE [LARGE SCALE GENOMIC DNA]</scope>
    <source>
        <strain evidence="2">Yugu1</strain>
    </source>
</reference>
<evidence type="ECO:0000256" key="1">
    <source>
        <dbReference type="SAM" id="MobiDB-lite"/>
    </source>
</evidence>
<dbReference type="EMBL" id="CM003529">
    <property type="protein sequence ID" value="RCV12084.1"/>
    <property type="molecule type" value="Genomic_DNA"/>
</dbReference>
<dbReference type="OrthoDB" id="10633887at2759"/>
<evidence type="ECO:0000313" key="2">
    <source>
        <dbReference type="EMBL" id="RCV12084.1"/>
    </source>
</evidence>
<sequence>MDNHCPLGDVTNTIDLGSRRGCKRSRREFGQPHLAVEDTDVGAEHVHEENENVDPVELKRQKRRDKYAGLPEEEKEKMRAKVREEQPKLDQVHVMDLSFHHHVCLVEVLFF</sequence>
<proteinExistence type="predicted"/>
<gene>
    <name evidence="2" type="ORF">SETIT_2G240400v2</name>
</gene>
<accession>A0A368Q2R0</accession>
<dbReference type="AlphaFoldDB" id="A0A368Q2R0"/>
<name>A0A368Q2R0_SETIT</name>
<feature type="compositionally biased region" description="Basic and acidic residues" evidence="1">
    <location>
        <begin position="72"/>
        <end position="84"/>
    </location>
</feature>
<protein>
    <submittedName>
        <fullName evidence="2">Uncharacterized protein</fullName>
    </submittedName>
</protein>
<organism evidence="2">
    <name type="scientific">Setaria italica</name>
    <name type="common">Foxtail millet</name>
    <name type="synonym">Panicum italicum</name>
    <dbReference type="NCBI Taxonomy" id="4555"/>
    <lineage>
        <taxon>Eukaryota</taxon>
        <taxon>Viridiplantae</taxon>
        <taxon>Streptophyta</taxon>
        <taxon>Embryophyta</taxon>
        <taxon>Tracheophyta</taxon>
        <taxon>Spermatophyta</taxon>
        <taxon>Magnoliopsida</taxon>
        <taxon>Liliopsida</taxon>
        <taxon>Poales</taxon>
        <taxon>Poaceae</taxon>
        <taxon>PACMAD clade</taxon>
        <taxon>Panicoideae</taxon>
        <taxon>Panicodae</taxon>
        <taxon>Paniceae</taxon>
        <taxon>Cenchrinae</taxon>
        <taxon>Setaria</taxon>
    </lineage>
</organism>
<feature type="region of interest" description="Disordered" evidence="1">
    <location>
        <begin position="1"/>
        <end position="84"/>
    </location>
</feature>